<keyword evidence="3" id="KW-1185">Reference proteome</keyword>
<sequence length="185" mass="21772">ARCGVSRIYFDIGCHRNQYFSPFESCESAAIGVDYINCQNNHKMSILLKTLPMAQEISNVTCDGESWKVYDVEGELIKSNNGIIREQDSPVYIRCLFYKQPTPQDYTVIFVWFGFIIFIVSVAIYRCLSAYKLIETFYFWRKDTVSSSIHLIIFHLKPFVYSLHFRFIRHHYIRKEPPSLRVISL</sequence>
<name>A0AAN5D9V1_9BILA</name>
<comment type="caution">
    <text evidence="2">The sequence shown here is derived from an EMBL/GenBank/DDBJ whole genome shotgun (WGS) entry which is preliminary data.</text>
</comment>
<feature type="transmembrane region" description="Helical" evidence="1">
    <location>
        <begin position="106"/>
        <end position="125"/>
    </location>
</feature>
<feature type="transmembrane region" description="Helical" evidence="1">
    <location>
        <begin position="145"/>
        <end position="165"/>
    </location>
</feature>
<protein>
    <submittedName>
        <fullName evidence="2">Uncharacterized protein</fullName>
    </submittedName>
</protein>
<keyword evidence="1" id="KW-0472">Membrane</keyword>
<evidence type="ECO:0000256" key="1">
    <source>
        <dbReference type="SAM" id="Phobius"/>
    </source>
</evidence>
<gene>
    <name evidence="2" type="ORF">PMAYCL1PPCAC_29660</name>
</gene>
<organism evidence="2 3">
    <name type="scientific">Pristionchus mayeri</name>
    <dbReference type="NCBI Taxonomy" id="1317129"/>
    <lineage>
        <taxon>Eukaryota</taxon>
        <taxon>Metazoa</taxon>
        <taxon>Ecdysozoa</taxon>
        <taxon>Nematoda</taxon>
        <taxon>Chromadorea</taxon>
        <taxon>Rhabditida</taxon>
        <taxon>Rhabditina</taxon>
        <taxon>Diplogasteromorpha</taxon>
        <taxon>Diplogasteroidea</taxon>
        <taxon>Neodiplogasteridae</taxon>
        <taxon>Pristionchus</taxon>
    </lineage>
</organism>
<evidence type="ECO:0000313" key="3">
    <source>
        <dbReference type="Proteomes" id="UP001328107"/>
    </source>
</evidence>
<accession>A0AAN5D9V1</accession>
<proteinExistence type="predicted"/>
<evidence type="ECO:0000313" key="2">
    <source>
        <dbReference type="EMBL" id="GMR59466.1"/>
    </source>
</evidence>
<dbReference type="Proteomes" id="UP001328107">
    <property type="component" value="Unassembled WGS sequence"/>
</dbReference>
<keyword evidence="1" id="KW-0812">Transmembrane</keyword>
<keyword evidence="1" id="KW-1133">Transmembrane helix</keyword>
<reference evidence="3" key="1">
    <citation type="submission" date="2022-10" db="EMBL/GenBank/DDBJ databases">
        <title>Genome assembly of Pristionchus species.</title>
        <authorList>
            <person name="Yoshida K."/>
            <person name="Sommer R.J."/>
        </authorList>
    </citation>
    <scope>NUCLEOTIDE SEQUENCE [LARGE SCALE GENOMIC DNA]</scope>
    <source>
        <strain evidence="3">RS5460</strain>
    </source>
</reference>
<dbReference type="AlphaFoldDB" id="A0AAN5D9V1"/>
<feature type="non-terminal residue" evidence="2">
    <location>
        <position position="1"/>
    </location>
</feature>
<dbReference type="EMBL" id="BTRK01000006">
    <property type="protein sequence ID" value="GMR59466.1"/>
    <property type="molecule type" value="Genomic_DNA"/>
</dbReference>